<comment type="caution">
    <text evidence="1">The sequence shown here is derived from an EMBL/GenBank/DDBJ whole genome shotgun (WGS) entry which is preliminary data.</text>
</comment>
<dbReference type="Pfam" id="PF05553">
    <property type="entry name" value="DUF761"/>
    <property type="match status" value="1"/>
</dbReference>
<dbReference type="PANTHER" id="PTHR33265:SF6">
    <property type="entry name" value="OS01G0930500 PROTEIN"/>
    <property type="match status" value="1"/>
</dbReference>
<proteinExistence type="predicted"/>
<evidence type="ECO:0000313" key="1">
    <source>
        <dbReference type="EMBL" id="KAK4752036.1"/>
    </source>
</evidence>
<accession>A0AAN7JRD8</accession>
<protein>
    <submittedName>
        <fullName evidence="1">Uncharacterized protein</fullName>
    </submittedName>
</protein>
<dbReference type="PANTHER" id="PTHR33265">
    <property type="entry name" value="AVR9/CF-9 RAPIDLY ELICITED PROTEIN-RELATED"/>
    <property type="match status" value="1"/>
</dbReference>
<evidence type="ECO:0000313" key="2">
    <source>
        <dbReference type="Proteomes" id="UP001345219"/>
    </source>
</evidence>
<dbReference type="InterPro" id="IPR008480">
    <property type="entry name" value="DUF761_pln"/>
</dbReference>
<dbReference type="AlphaFoldDB" id="A0AAN7JRD8"/>
<organism evidence="1 2">
    <name type="scientific">Trapa incisa</name>
    <dbReference type="NCBI Taxonomy" id="236973"/>
    <lineage>
        <taxon>Eukaryota</taxon>
        <taxon>Viridiplantae</taxon>
        <taxon>Streptophyta</taxon>
        <taxon>Embryophyta</taxon>
        <taxon>Tracheophyta</taxon>
        <taxon>Spermatophyta</taxon>
        <taxon>Magnoliopsida</taxon>
        <taxon>eudicotyledons</taxon>
        <taxon>Gunneridae</taxon>
        <taxon>Pentapetalae</taxon>
        <taxon>rosids</taxon>
        <taxon>malvids</taxon>
        <taxon>Myrtales</taxon>
        <taxon>Lythraceae</taxon>
        <taxon>Trapa</taxon>
    </lineage>
</organism>
<keyword evidence="2" id="KW-1185">Reference proteome</keyword>
<name>A0AAN7JRD8_9MYRT</name>
<reference evidence="1 2" key="1">
    <citation type="journal article" date="2023" name="Hortic Res">
        <title>Pangenome of water caltrop reveals structural variations and asymmetric subgenome divergence after allopolyploidization.</title>
        <authorList>
            <person name="Zhang X."/>
            <person name="Chen Y."/>
            <person name="Wang L."/>
            <person name="Yuan Y."/>
            <person name="Fang M."/>
            <person name="Shi L."/>
            <person name="Lu R."/>
            <person name="Comes H.P."/>
            <person name="Ma Y."/>
            <person name="Chen Y."/>
            <person name="Huang G."/>
            <person name="Zhou Y."/>
            <person name="Zheng Z."/>
            <person name="Qiu Y."/>
        </authorList>
    </citation>
    <scope>NUCLEOTIDE SEQUENCE [LARGE SCALE GENOMIC DNA]</scope>
    <source>
        <tissue evidence="1">Roots</tissue>
    </source>
</reference>
<sequence>MTLRVDMLICNFASMSILSSCCSSASRWKEPEQCDQGNGSIWKLNPFISPLVDSKRAKRLWRLLKIVFSVIRKGLITNLHLMLKRVHRPPIQGVSSFGVSEYEFSCATSPNPMFFHCPMKKQAFFFLPCLSLPDEPSHDFDKVARVLPKTPEYLFNFHLDASFDHLSCAYAMEMDDEGDGQVDHDAEVFIRRFHEQLRAQSPISLHR</sequence>
<dbReference type="EMBL" id="JAXIOK010000016">
    <property type="protein sequence ID" value="KAK4752036.1"/>
    <property type="molecule type" value="Genomic_DNA"/>
</dbReference>
<dbReference type="PROSITE" id="PS51257">
    <property type="entry name" value="PROKAR_LIPOPROTEIN"/>
    <property type="match status" value="1"/>
</dbReference>
<gene>
    <name evidence="1" type="ORF">SAY87_020834</name>
</gene>
<dbReference type="Proteomes" id="UP001345219">
    <property type="component" value="Chromosome 16"/>
</dbReference>